<proteinExistence type="predicted"/>
<organism evidence="2 3">
    <name type="scientific">Phytophthora rubi</name>
    <dbReference type="NCBI Taxonomy" id="129364"/>
    <lineage>
        <taxon>Eukaryota</taxon>
        <taxon>Sar</taxon>
        <taxon>Stramenopiles</taxon>
        <taxon>Oomycota</taxon>
        <taxon>Peronosporomycetes</taxon>
        <taxon>Peronosporales</taxon>
        <taxon>Peronosporaceae</taxon>
        <taxon>Phytophthora</taxon>
    </lineage>
</organism>
<evidence type="ECO:0000313" key="2">
    <source>
        <dbReference type="EMBL" id="KAE9259448.1"/>
    </source>
</evidence>
<accession>A0A6A4APR2</accession>
<sequence>MYNEDEIEQMKLLKQIEKNARRPLLAAGLTPE</sequence>
<comment type="caution">
    <text evidence="2">The sequence shown here is derived from an EMBL/GenBank/DDBJ whole genome shotgun (WGS) entry which is preliminary data.</text>
</comment>
<evidence type="ECO:0000313" key="4">
    <source>
        <dbReference type="Proteomes" id="UP000435112"/>
    </source>
</evidence>
<dbReference type="Proteomes" id="UP000434957">
    <property type="component" value="Unassembled WGS sequence"/>
</dbReference>
<dbReference type="Proteomes" id="UP000435112">
    <property type="component" value="Unassembled WGS sequence"/>
</dbReference>
<protein>
    <submittedName>
        <fullName evidence="2">Uncharacterized protein</fullName>
    </submittedName>
</protein>
<dbReference type="EMBL" id="QXFT01012300">
    <property type="protein sequence ID" value="KAE9259448.1"/>
    <property type="molecule type" value="Genomic_DNA"/>
</dbReference>
<dbReference type="AlphaFoldDB" id="A0A6A4APR2"/>
<reference evidence="2 3" key="1">
    <citation type="submission" date="2018-08" db="EMBL/GenBank/DDBJ databases">
        <title>Genomic investigation of the strawberry pathogen Phytophthora fragariae indicates pathogenicity is determined by transcriptional variation in three key races.</title>
        <authorList>
            <person name="Adams T.M."/>
            <person name="Armitage A.D."/>
            <person name="Sobczyk M.K."/>
            <person name="Bates H.J."/>
            <person name="Dunwell J.M."/>
            <person name="Nellist C.F."/>
            <person name="Harrison R.J."/>
        </authorList>
    </citation>
    <scope>NUCLEOTIDE SEQUENCE [LARGE SCALE GENOMIC DNA]</scope>
    <source>
        <strain evidence="1 4">SCRP324</strain>
        <strain evidence="2 3">SCRP333</strain>
    </source>
</reference>
<keyword evidence="3" id="KW-1185">Reference proteome</keyword>
<evidence type="ECO:0000313" key="1">
    <source>
        <dbReference type="EMBL" id="KAE8951536.1"/>
    </source>
</evidence>
<evidence type="ECO:0000313" key="3">
    <source>
        <dbReference type="Proteomes" id="UP000434957"/>
    </source>
</evidence>
<dbReference type="EMBL" id="QXFU01012519">
    <property type="protein sequence ID" value="KAE8951536.1"/>
    <property type="molecule type" value="Genomic_DNA"/>
</dbReference>
<gene>
    <name evidence="1" type="ORF">PR002_g32950</name>
    <name evidence="2" type="ORF">PR003_g34783</name>
</gene>
<name>A0A6A4APR2_9STRA</name>